<gene>
    <name evidence="2" type="ORF">METZ01_LOCUS14259</name>
</gene>
<feature type="domain" description="Limonene-1,2-epoxide hydrolase" evidence="1">
    <location>
        <begin position="3"/>
        <end position="85"/>
    </location>
</feature>
<evidence type="ECO:0000259" key="1">
    <source>
        <dbReference type="Pfam" id="PF07858"/>
    </source>
</evidence>
<organism evidence="2">
    <name type="scientific">marine metagenome</name>
    <dbReference type="NCBI Taxonomy" id="408172"/>
    <lineage>
        <taxon>unclassified sequences</taxon>
        <taxon>metagenomes</taxon>
        <taxon>ecological metagenomes</taxon>
    </lineage>
</organism>
<dbReference type="AlphaFoldDB" id="A0A381P3A3"/>
<protein>
    <recommendedName>
        <fullName evidence="1">Limonene-1,2-epoxide hydrolase domain-containing protein</fullName>
    </recommendedName>
</protein>
<accession>A0A381P3A3</accession>
<dbReference type="InterPro" id="IPR013100">
    <property type="entry name" value="LEH"/>
</dbReference>
<proteinExistence type="predicted"/>
<dbReference type="Pfam" id="PF07858">
    <property type="entry name" value="LEH"/>
    <property type="match status" value="1"/>
</dbReference>
<sequence length="90" mass="10634">MDPIKGREDIRAYLEPFVQMTTNIEWIIHQIAENDEGVVLTERTDRFEINGQWMDILVMGVMEFEDGLISNWRDYFDMKAYESETARVLG</sequence>
<dbReference type="InterPro" id="IPR032710">
    <property type="entry name" value="NTF2-like_dom_sf"/>
</dbReference>
<dbReference type="Gene3D" id="3.10.450.50">
    <property type="match status" value="1"/>
</dbReference>
<name>A0A381P3A3_9ZZZZ</name>
<reference evidence="2" key="1">
    <citation type="submission" date="2018-05" db="EMBL/GenBank/DDBJ databases">
        <authorList>
            <person name="Lanie J.A."/>
            <person name="Ng W.-L."/>
            <person name="Kazmierczak K.M."/>
            <person name="Andrzejewski T.M."/>
            <person name="Davidsen T.M."/>
            <person name="Wayne K.J."/>
            <person name="Tettelin H."/>
            <person name="Glass J.I."/>
            <person name="Rusch D."/>
            <person name="Podicherti R."/>
            <person name="Tsui H.-C.T."/>
            <person name="Winkler M.E."/>
        </authorList>
    </citation>
    <scope>NUCLEOTIDE SEQUENCE</scope>
</reference>
<evidence type="ECO:0000313" key="2">
    <source>
        <dbReference type="EMBL" id="SUZ61405.1"/>
    </source>
</evidence>
<dbReference type="EMBL" id="UINC01000800">
    <property type="protein sequence ID" value="SUZ61405.1"/>
    <property type="molecule type" value="Genomic_DNA"/>
</dbReference>
<dbReference type="SUPFAM" id="SSF54427">
    <property type="entry name" value="NTF2-like"/>
    <property type="match status" value="1"/>
</dbReference>